<feature type="region of interest" description="Disordered" evidence="1">
    <location>
        <begin position="1052"/>
        <end position="1171"/>
    </location>
</feature>
<gene>
    <name evidence="2" type="ORF">BSAL_00175</name>
</gene>
<sequence length="1217" mass="132830">MSGASTPCPEVRSASVATSARKEHSVISMKLLEVVLSAAPVREMSFQEKEAQAQEWLARKRRHARRRMYTPVPPSLDLVHYTASMPTPPRVMNRWDHFCRLHGSRDALCAELDDPNADEILYEFRRSAQRPSPIWHAALVQRDLSVLSNAPALWYPVLTTTLTAGFSLPVHAAYTATHAPVLMPPRTPSGKALRAQMHHSDLLGSFHQELLEKVQLEVAPLYRADMALALMFLVVEAFAGEVLPPVYLVHISMQAIVEALGQSVPLVLDQMIPSTAFQDAIFVYLERWVETALIREWREMLGALLSVITPALPVALRLVVDTVLPTASDILKPDESLWQWALPLSFHTIEAPHHGGDRGGDSHWWVTFPTETCRALEATMQSAITAATASVEPPQQSVVEANHFEEVVQWALPHNFIPTDSTAHVIVGRIVRHEDLPMLIRRQGRSSRSVALRNDVDGVAIHEESPNVQCTEQPENVDWNNGPQSAEMLSALPPYAVVGETHWSRSMGLYPLPENDTVLQSAFGALLARGAVAPATDVTLADFGPAYAPFLRGGSPQNSTKQQGSHPTAPDAMDGPWLWDPSPRSAPQHVVSHLVCCADLSMPKNTTIAKLPASMKSTLREYKLSSMWKPRADQQDIVLHYYDGYCNAKVGLSLVSMLRLLCDVNSNAIDALVLFGQLSGGQQLPQPTKASKALVVRGEPSSSTMEALNIQLLPIPVHEEEPPPGLLGHMLHSQQQNHSTDDFSASDDDNDNALSHQPTSFTCDVFSAVTDARLDRLLRPLLITTGGVGVVRYLIQTIKNDVTTQQELLKCRPPASIANNDPLSSSTAAFGYSPELVANKKHIRVVIEAAPAADGWAQSIGGRPSVSVLDQLPPPSGDAGHLAAVSWKPAHFSASGALALELKRLNPAARVQLPLGGLRTLPHKHQDDMQRGKPPDEISFPEAQVTLAVFSDRVRRNRRFLFNAVKSTSPPVSARGSPTNSHPGSPTSSAAFSAGVDMRAAMAQLREGGVVPITNMSLTNVFRIPEGPSPMGLGTLIHGAQGGSALDQLMGHSHKKKGRAMEPTGGSKRQGKKLVPMAESSALQASQRRSMRRSHSPSDSVVADEPVVDINPPRLQRKASYLEGPAVPGQRNATPPVVDDDTETWRTRSKELRSGAESPWTALPPLRNRDTPLRVLAPEAAKRRQELLPPGMMLPVLKPQKRFEKLRKKAQSAPPFF</sequence>
<dbReference type="AlphaFoldDB" id="A0A0S4JC25"/>
<evidence type="ECO:0000256" key="1">
    <source>
        <dbReference type="SAM" id="MobiDB-lite"/>
    </source>
</evidence>
<organism evidence="2 3">
    <name type="scientific">Bodo saltans</name>
    <name type="common">Flagellated protozoan</name>
    <dbReference type="NCBI Taxonomy" id="75058"/>
    <lineage>
        <taxon>Eukaryota</taxon>
        <taxon>Discoba</taxon>
        <taxon>Euglenozoa</taxon>
        <taxon>Kinetoplastea</taxon>
        <taxon>Metakinetoplastina</taxon>
        <taxon>Eubodonida</taxon>
        <taxon>Bodonidae</taxon>
        <taxon>Bodo</taxon>
    </lineage>
</organism>
<feature type="compositionally biased region" description="Basic and acidic residues" evidence="1">
    <location>
        <begin position="924"/>
        <end position="936"/>
    </location>
</feature>
<feature type="region of interest" description="Disordered" evidence="1">
    <location>
        <begin position="919"/>
        <end position="938"/>
    </location>
</feature>
<proteinExistence type="predicted"/>
<feature type="region of interest" description="Disordered" evidence="1">
    <location>
        <begin position="967"/>
        <end position="990"/>
    </location>
</feature>
<evidence type="ECO:0000313" key="2">
    <source>
        <dbReference type="EMBL" id="CUG87521.1"/>
    </source>
</evidence>
<dbReference type="EMBL" id="CYKH01001535">
    <property type="protein sequence ID" value="CUG87521.1"/>
    <property type="molecule type" value="Genomic_DNA"/>
</dbReference>
<name>A0A0S4JC25_BODSA</name>
<feature type="compositionally biased region" description="Polar residues" evidence="1">
    <location>
        <begin position="555"/>
        <end position="566"/>
    </location>
</feature>
<reference evidence="3" key="1">
    <citation type="submission" date="2015-09" db="EMBL/GenBank/DDBJ databases">
        <authorList>
            <consortium name="Pathogen Informatics"/>
        </authorList>
    </citation>
    <scope>NUCLEOTIDE SEQUENCE [LARGE SCALE GENOMIC DNA]</scope>
    <source>
        <strain evidence="3">Lake Konstanz</strain>
    </source>
</reference>
<dbReference type="Proteomes" id="UP000051952">
    <property type="component" value="Unassembled WGS sequence"/>
</dbReference>
<dbReference type="VEuPathDB" id="TriTrypDB:BSAL_00175"/>
<feature type="region of interest" description="Disordered" evidence="1">
    <location>
        <begin position="552"/>
        <end position="576"/>
    </location>
</feature>
<feature type="compositionally biased region" description="Basic and acidic residues" evidence="1">
    <location>
        <begin position="1143"/>
        <end position="1154"/>
    </location>
</feature>
<keyword evidence="3" id="KW-1185">Reference proteome</keyword>
<accession>A0A0S4JC25</accession>
<evidence type="ECO:0000313" key="3">
    <source>
        <dbReference type="Proteomes" id="UP000051952"/>
    </source>
</evidence>
<feature type="region of interest" description="Disordered" evidence="1">
    <location>
        <begin position="723"/>
        <end position="756"/>
    </location>
</feature>
<protein>
    <submittedName>
        <fullName evidence="2">Uncharacterized protein</fullName>
    </submittedName>
</protein>